<comment type="caution">
    <text evidence="1">The sequence shown here is derived from an EMBL/GenBank/DDBJ whole genome shotgun (WGS) entry which is preliminary data.</text>
</comment>
<gene>
    <name evidence="1" type="ORF">AXE65_09710</name>
</gene>
<name>A0A139SX74_9GAMM</name>
<evidence type="ECO:0000313" key="1">
    <source>
        <dbReference type="EMBL" id="KXU39223.1"/>
    </source>
</evidence>
<evidence type="ECO:0008006" key="3">
    <source>
        <dbReference type="Google" id="ProtNLM"/>
    </source>
</evidence>
<dbReference type="OrthoDB" id="9796641at2"/>
<accession>A0A139SX74</accession>
<dbReference type="EMBL" id="LSZO01000030">
    <property type="protein sequence ID" value="KXU39223.1"/>
    <property type="molecule type" value="Genomic_DNA"/>
</dbReference>
<dbReference type="Pfam" id="PF14384">
    <property type="entry name" value="BrnA_antitoxin"/>
    <property type="match status" value="1"/>
</dbReference>
<organism evidence="1 2">
    <name type="scientific">Ventosimonas gracilis</name>
    <dbReference type="NCBI Taxonomy" id="1680762"/>
    <lineage>
        <taxon>Bacteria</taxon>
        <taxon>Pseudomonadati</taxon>
        <taxon>Pseudomonadota</taxon>
        <taxon>Gammaproteobacteria</taxon>
        <taxon>Pseudomonadales</taxon>
        <taxon>Ventosimonadaceae</taxon>
        <taxon>Ventosimonas</taxon>
    </lineage>
</organism>
<dbReference type="InterPro" id="IPR025528">
    <property type="entry name" value="BrnA_antitoxin"/>
</dbReference>
<sequence length="116" mass="12990">MPSDEEDAIIQAGIDADTENPEWSAEDFARARPAREVLPPAVYAALTDKSKPRTVRLVTDEEDRARRIGRPKLEAPKLHVNMRVDAPVVEHLRASGKGWQTRVNALLREAVEQGRI</sequence>
<protein>
    <recommendedName>
        <fullName evidence="3">Toxin-antitoxin system, antitoxin component</fullName>
    </recommendedName>
</protein>
<dbReference type="AlphaFoldDB" id="A0A139SX74"/>
<proteinExistence type="predicted"/>
<evidence type="ECO:0000313" key="2">
    <source>
        <dbReference type="Proteomes" id="UP000072660"/>
    </source>
</evidence>
<dbReference type="RefSeq" id="WP_068387096.1">
    <property type="nucleotide sequence ID" value="NZ_LSZO01000030.1"/>
</dbReference>
<reference evidence="1 2" key="1">
    <citation type="submission" date="2016-02" db="EMBL/GenBank/DDBJ databases">
        <authorList>
            <person name="Wen L."/>
            <person name="He K."/>
            <person name="Yang H."/>
        </authorList>
    </citation>
    <scope>NUCLEOTIDE SEQUENCE [LARGE SCALE GENOMIC DNA]</scope>
    <source>
        <strain evidence="1 2">CV58</strain>
    </source>
</reference>
<dbReference type="Proteomes" id="UP000072660">
    <property type="component" value="Unassembled WGS sequence"/>
</dbReference>
<keyword evidence="2" id="KW-1185">Reference proteome</keyword>